<comment type="caution">
    <text evidence="1">The sequence shown here is derived from an EMBL/GenBank/DDBJ whole genome shotgun (WGS) entry which is preliminary data.</text>
</comment>
<protein>
    <submittedName>
        <fullName evidence="1">Uncharacterized protein</fullName>
    </submittedName>
</protein>
<sequence>MGENKKPKKIEYPKNDFDDIDDQAMKVLKGLQIKLHKVSGSYVFNDNTVENSKTASQLYNLLSGEIIGTCFFEDPSSYGENDFAKFINTGTKFHRLATDSNCPPQSKEKVESAFKSLNCDATLTVLSENYTISKIGGIFSKLPDRSYLAFIALNNTDDNGNRGVVFCGEIAKQLFEYYLGAINDTHNNANQADG</sequence>
<organism evidence="1 2">
    <name type="scientific">Natronogracilivirga saccharolytica</name>
    <dbReference type="NCBI Taxonomy" id="2812953"/>
    <lineage>
        <taxon>Bacteria</taxon>
        <taxon>Pseudomonadati</taxon>
        <taxon>Balneolota</taxon>
        <taxon>Balneolia</taxon>
        <taxon>Balneolales</taxon>
        <taxon>Cyclonatronaceae</taxon>
        <taxon>Natronogracilivirga</taxon>
    </lineage>
</organism>
<keyword evidence="2" id="KW-1185">Reference proteome</keyword>
<dbReference type="Proteomes" id="UP000673975">
    <property type="component" value="Unassembled WGS sequence"/>
</dbReference>
<accession>A0A8J7RK58</accession>
<gene>
    <name evidence="1" type="ORF">NATSA_08635</name>
</gene>
<proteinExistence type="predicted"/>
<name>A0A8J7RK58_9BACT</name>
<evidence type="ECO:0000313" key="1">
    <source>
        <dbReference type="EMBL" id="MBP3192727.1"/>
    </source>
</evidence>
<dbReference type="AlphaFoldDB" id="A0A8J7RK58"/>
<evidence type="ECO:0000313" key="2">
    <source>
        <dbReference type="Proteomes" id="UP000673975"/>
    </source>
</evidence>
<dbReference type="EMBL" id="JAFIDN010000005">
    <property type="protein sequence ID" value="MBP3192727.1"/>
    <property type="molecule type" value="Genomic_DNA"/>
</dbReference>
<reference evidence="1" key="1">
    <citation type="submission" date="2021-02" db="EMBL/GenBank/DDBJ databases">
        <title>Natronogracilivirga saccharolytica gen. nov. sp. nov. a new anaerobic, haloalkiliphilic carbohydrate-fermenting bacterium from soda lake and proposing of Cyclonatronumiaceae fam. nov. in the phylum Balneolaeota.</title>
        <authorList>
            <person name="Zhilina T.N."/>
            <person name="Sorokin D.Y."/>
            <person name="Zavarzina D.G."/>
            <person name="Toshchakov S.V."/>
            <person name="Kublanov I.V."/>
        </authorList>
    </citation>
    <scope>NUCLEOTIDE SEQUENCE</scope>
    <source>
        <strain evidence="1">Z-1702</strain>
    </source>
</reference>